<accession>A0ABU8F6K9</accession>
<organism evidence="2 3">
    <name type="scientific">Psychrobacillus mangrovi</name>
    <dbReference type="NCBI Taxonomy" id="3117745"/>
    <lineage>
        <taxon>Bacteria</taxon>
        <taxon>Bacillati</taxon>
        <taxon>Bacillota</taxon>
        <taxon>Bacilli</taxon>
        <taxon>Bacillales</taxon>
        <taxon>Bacillaceae</taxon>
        <taxon>Psychrobacillus</taxon>
    </lineage>
</organism>
<gene>
    <name evidence="2" type="ORF">WAX74_13510</name>
</gene>
<comment type="caution">
    <text evidence="2">The sequence shown here is derived from an EMBL/GenBank/DDBJ whole genome shotgun (WGS) entry which is preliminary data.</text>
</comment>
<protein>
    <submittedName>
        <fullName evidence="2">VOC family protein</fullName>
    </submittedName>
</protein>
<keyword evidence="3" id="KW-1185">Reference proteome</keyword>
<dbReference type="SUPFAM" id="SSF54593">
    <property type="entry name" value="Glyoxalase/Bleomycin resistance protein/Dihydroxybiphenyl dioxygenase"/>
    <property type="match status" value="1"/>
</dbReference>
<dbReference type="InterPro" id="IPR029068">
    <property type="entry name" value="Glyas_Bleomycin-R_OHBP_Dase"/>
</dbReference>
<name>A0ABU8F6K9_9BACI</name>
<dbReference type="PROSITE" id="PS51819">
    <property type="entry name" value="VOC"/>
    <property type="match status" value="1"/>
</dbReference>
<dbReference type="Proteomes" id="UP001364890">
    <property type="component" value="Unassembled WGS sequence"/>
</dbReference>
<dbReference type="RefSeq" id="WP_336498208.1">
    <property type="nucleotide sequence ID" value="NZ_JBAWSY010000010.1"/>
</dbReference>
<feature type="domain" description="VOC" evidence="1">
    <location>
        <begin position="7"/>
        <end position="127"/>
    </location>
</feature>
<evidence type="ECO:0000313" key="3">
    <source>
        <dbReference type="Proteomes" id="UP001364890"/>
    </source>
</evidence>
<dbReference type="EMBL" id="JBAWSY010000010">
    <property type="protein sequence ID" value="MEI4770647.1"/>
    <property type="molecule type" value="Genomic_DNA"/>
</dbReference>
<reference evidence="2 3" key="1">
    <citation type="submission" date="2024-01" db="EMBL/GenBank/DDBJ databases">
        <title>Seven novel Bacillus-like species.</title>
        <authorList>
            <person name="Liu G."/>
        </authorList>
    </citation>
    <scope>NUCLEOTIDE SEQUENCE [LARGE SCALE GENOMIC DNA]</scope>
    <source>
        <strain evidence="2 3">FJAT-51614</strain>
    </source>
</reference>
<dbReference type="Gene3D" id="3.10.180.10">
    <property type="entry name" value="2,3-Dihydroxybiphenyl 1,2-Dioxygenase, domain 1"/>
    <property type="match status" value="1"/>
</dbReference>
<dbReference type="Pfam" id="PF00903">
    <property type="entry name" value="Glyoxalase"/>
    <property type="match status" value="1"/>
</dbReference>
<evidence type="ECO:0000313" key="2">
    <source>
        <dbReference type="EMBL" id="MEI4770647.1"/>
    </source>
</evidence>
<evidence type="ECO:0000259" key="1">
    <source>
        <dbReference type="PROSITE" id="PS51819"/>
    </source>
</evidence>
<dbReference type="InterPro" id="IPR037523">
    <property type="entry name" value="VOC_core"/>
</dbReference>
<proteinExistence type="predicted"/>
<sequence>MTHFISRIATIEIPVSNLETSIDFYTTVLGVFTDFKDQNTALLSFHQKGIPTIYLVKTEEFNPLSFINNQSKIEHSIIDFYTPLLKDFYKFLEKKNIEVGPLNINEEGIGGFGFKDPDGNLLSACNIEHLGQ</sequence>
<dbReference type="InterPro" id="IPR004360">
    <property type="entry name" value="Glyas_Fos-R_dOase_dom"/>
</dbReference>